<reference evidence="14 15" key="1">
    <citation type="submission" date="2015-09" db="EMBL/GenBank/DDBJ databases">
        <authorList>
            <consortium name="Pathogen Informatics"/>
        </authorList>
    </citation>
    <scope>NUCLEOTIDE SEQUENCE [LARGE SCALE GENOMIC DNA]</scope>
    <source>
        <strain evidence="8 14">2789STDY5834875</strain>
        <strain evidence="9 15">2789STDY5834878</strain>
    </source>
</reference>
<evidence type="ECO:0000256" key="4">
    <source>
        <dbReference type="ARBA" id="ARBA00023143"/>
    </source>
</evidence>
<dbReference type="EMBL" id="QSHM01000015">
    <property type="protein sequence ID" value="RHC11969.1"/>
    <property type="molecule type" value="Genomic_DNA"/>
</dbReference>
<evidence type="ECO:0000313" key="18">
    <source>
        <dbReference type="Proteomes" id="UP000285844"/>
    </source>
</evidence>
<evidence type="ECO:0000313" key="17">
    <source>
        <dbReference type="Proteomes" id="UP000285201"/>
    </source>
</evidence>
<dbReference type="Proteomes" id="UP000095780">
    <property type="component" value="Unassembled WGS sequence"/>
</dbReference>
<name>A0A174YTI3_9FIRM</name>
<keyword evidence="8" id="KW-0282">Flagellum</keyword>
<dbReference type="InterPro" id="IPR006300">
    <property type="entry name" value="FlgB"/>
</dbReference>
<dbReference type="Proteomes" id="UP000284794">
    <property type="component" value="Unassembled WGS sequence"/>
</dbReference>
<evidence type="ECO:0000313" key="10">
    <source>
        <dbReference type="EMBL" id="MSC56268.1"/>
    </source>
</evidence>
<sequence>MSTGAFGYVNLLKSAADASWTREEVLTNNIANVDTPNYKRQDVEFSSYLANALQRSGKNSASLTQRVNNVNYNDLAIRTYTDNSTLSYRTDGNNVDLSTENVELASEQINYNALIDSMNNEFSRFKAVLK</sequence>
<comment type="function">
    <text evidence="5 6">Structural component of flagellum, the bacterial motility apparatus. Part of the rod structure of flagellar basal body.</text>
</comment>
<dbReference type="InterPro" id="IPR019776">
    <property type="entry name" value="Flagellar_basal_body_rod_CS"/>
</dbReference>
<dbReference type="EMBL" id="CZBV01000002">
    <property type="protein sequence ID" value="CUQ80952.1"/>
    <property type="molecule type" value="Genomic_DNA"/>
</dbReference>
<protein>
    <recommendedName>
        <fullName evidence="3 6">Flagellar basal body rod protein FlgB</fullName>
    </recommendedName>
</protein>
<dbReference type="EMBL" id="WKRD01000002">
    <property type="protein sequence ID" value="MSC56268.1"/>
    <property type="molecule type" value="Genomic_DNA"/>
</dbReference>
<evidence type="ECO:0000256" key="5">
    <source>
        <dbReference type="ARBA" id="ARBA00024934"/>
    </source>
</evidence>
<dbReference type="GO" id="GO:0071978">
    <property type="term" value="P:bacterial-type flagellum-dependent swarming motility"/>
    <property type="evidence" value="ECO:0007669"/>
    <property type="project" value="TreeGrafter"/>
</dbReference>
<evidence type="ECO:0000313" key="19">
    <source>
        <dbReference type="Proteomes" id="UP000481964"/>
    </source>
</evidence>
<evidence type="ECO:0000313" key="9">
    <source>
        <dbReference type="EMBL" id="CUQ80952.1"/>
    </source>
</evidence>
<dbReference type="EMBL" id="QROY01000015">
    <property type="protein sequence ID" value="RHL65510.1"/>
    <property type="molecule type" value="Genomic_DNA"/>
</dbReference>
<dbReference type="PIRSF" id="PIRSF002889">
    <property type="entry name" value="Rod_FlgB"/>
    <property type="match status" value="1"/>
</dbReference>
<reference evidence="10 19" key="3">
    <citation type="journal article" date="2019" name="Nat. Med.">
        <title>A library of human gut bacterial isolates paired with longitudinal multiomics data enables mechanistic microbiome research.</title>
        <authorList>
            <person name="Poyet M."/>
            <person name="Groussin M."/>
            <person name="Gibbons S.M."/>
            <person name="Avila-Pacheco J."/>
            <person name="Jiang X."/>
            <person name="Kearney S.M."/>
            <person name="Perrotta A.R."/>
            <person name="Berdy B."/>
            <person name="Zhao S."/>
            <person name="Lieberman T.D."/>
            <person name="Swanson P.K."/>
            <person name="Smith M."/>
            <person name="Roesemann S."/>
            <person name="Alexander J.E."/>
            <person name="Rich S.A."/>
            <person name="Livny J."/>
            <person name="Vlamakis H."/>
            <person name="Clish C."/>
            <person name="Bullock K."/>
            <person name="Deik A."/>
            <person name="Scott J."/>
            <person name="Pierce K.A."/>
            <person name="Xavier R.J."/>
            <person name="Alm E.J."/>
        </authorList>
    </citation>
    <scope>NUCLEOTIDE SEQUENCE [LARGE SCALE GENOMIC DNA]</scope>
    <source>
        <strain evidence="10 19">BIOML-A1</strain>
    </source>
</reference>
<feature type="domain" description="Flagellar basal body rod protein N-terminal" evidence="7">
    <location>
        <begin position="18"/>
        <end position="39"/>
    </location>
</feature>
<evidence type="ECO:0000313" key="12">
    <source>
        <dbReference type="EMBL" id="RHD06927.1"/>
    </source>
</evidence>
<comment type="subcellular location">
    <subcellularLocation>
        <location evidence="1 6">Bacterial flagellum basal body</location>
    </subcellularLocation>
</comment>
<evidence type="ECO:0000256" key="1">
    <source>
        <dbReference type="ARBA" id="ARBA00004117"/>
    </source>
</evidence>
<dbReference type="Pfam" id="PF00460">
    <property type="entry name" value="Flg_bb_rod"/>
    <property type="match status" value="1"/>
</dbReference>
<dbReference type="EMBL" id="CZBU01000003">
    <property type="protein sequence ID" value="CUQ76847.1"/>
    <property type="molecule type" value="Genomic_DNA"/>
</dbReference>
<dbReference type="AlphaFoldDB" id="A0A174YTI3"/>
<proteinExistence type="inferred from homology"/>
<evidence type="ECO:0000313" key="15">
    <source>
        <dbReference type="Proteomes" id="UP000095780"/>
    </source>
</evidence>
<evidence type="ECO:0000313" key="13">
    <source>
        <dbReference type="EMBL" id="RHL65510.1"/>
    </source>
</evidence>
<evidence type="ECO:0000313" key="16">
    <source>
        <dbReference type="Proteomes" id="UP000284794"/>
    </source>
</evidence>
<keyword evidence="8" id="KW-0966">Cell projection</keyword>
<evidence type="ECO:0000313" key="14">
    <source>
        <dbReference type="Proteomes" id="UP000095621"/>
    </source>
</evidence>
<comment type="similarity">
    <text evidence="2 6">Belongs to the flagella basal body rod proteins family.</text>
</comment>
<dbReference type="RefSeq" id="WP_022097361.1">
    <property type="nucleotide sequence ID" value="NZ_CABIXW010000002.1"/>
</dbReference>
<keyword evidence="8" id="KW-0969">Cilium</keyword>
<organism evidence="8 14">
    <name type="scientific">Lachnospira eligens</name>
    <dbReference type="NCBI Taxonomy" id="39485"/>
    <lineage>
        <taxon>Bacteria</taxon>
        <taxon>Bacillati</taxon>
        <taxon>Bacillota</taxon>
        <taxon>Clostridia</taxon>
        <taxon>Lachnospirales</taxon>
        <taxon>Lachnospiraceae</taxon>
        <taxon>Lachnospira</taxon>
    </lineage>
</organism>
<dbReference type="NCBIfam" id="TIGR01396">
    <property type="entry name" value="FlgB"/>
    <property type="match status" value="1"/>
</dbReference>
<accession>A0A174YTI3</accession>
<evidence type="ECO:0000313" key="8">
    <source>
        <dbReference type="EMBL" id="CUQ76847.1"/>
    </source>
</evidence>
<dbReference type="PANTHER" id="PTHR30435">
    <property type="entry name" value="FLAGELLAR PROTEIN"/>
    <property type="match status" value="1"/>
</dbReference>
<reference evidence="16 17" key="2">
    <citation type="submission" date="2018-08" db="EMBL/GenBank/DDBJ databases">
        <title>A genome reference for cultivated species of the human gut microbiota.</title>
        <authorList>
            <person name="Zou Y."/>
            <person name="Xue W."/>
            <person name="Luo G."/>
        </authorList>
    </citation>
    <scope>NUCLEOTIDE SEQUENCE [LARGE SCALE GENOMIC DNA]</scope>
    <source>
        <strain evidence="13 17">AF36-7BH</strain>
        <strain evidence="12 16">AM32-2AC</strain>
        <strain evidence="11 18">AM37-3BH</strain>
    </source>
</reference>
<dbReference type="InterPro" id="IPR001444">
    <property type="entry name" value="Flag_bb_rod_N"/>
</dbReference>
<gene>
    <name evidence="8" type="primary">flgB</name>
    <name evidence="13" type="ORF">DW007_13560</name>
    <name evidence="12" type="ORF">DW811_11195</name>
    <name evidence="11" type="ORF">DW858_11295</name>
    <name evidence="8" type="ORF">ERS852490_01280</name>
    <name evidence="9" type="ORF">ERS852492_00614</name>
    <name evidence="10" type="ORF">GKE48_02210</name>
</gene>
<dbReference type="Proteomes" id="UP000285201">
    <property type="component" value="Unassembled WGS sequence"/>
</dbReference>
<dbReference type="GO" id="GO:0030694">
    <property type="term" value="C:bacterial-type flagellum basal body, rod"/>
    <property type="evidence" value="ECO:0007669"/>
    <property type="project" value="InterPro"/>
</dbReference>
<comment type="subunit">
    <text evidence="6">The basal body constitutes a major portion of the flagellar organelle and consists of a number of rings mounted on a central rod.</text>
</comment>
<dbReference type="OrthoDB" id="9792068at2"/>
<evidence type="ECO:0000313" key="11">
    <source>
        <dbReference type="EMBL" id="RHC11969.1"/>
    </source>
</evidence>
<dbReference type="Proteomes" id="UP000095621">
    <property type="component" value="Unassembled WGS sequence"/>
</dbReference>
<evidence type="ECO:0000256" key="2">
    <source>
        <dbReference type="ARBA" id="ARBA00009677"/>
    </source>
</evidence>
<dbReference type="EMBL" id="QSIS01000016">
    <property type="protein sequence ID" value="RHD06927.1"/>
    <property type="molecule type" value="Genomic_DNA"/>
</dbReference>
<keyword evidence="4 6" id="KW-0975">Bacterial flagellum</keyword>
<dbReference type="PROSITE" id="PS00588">
    <property type="entry name" value="FLAGELLA_BB_ROD"/>
    <property type="match status" value="1"/>
</dbReference>
<evidence type="ECO:0000256" key="6">
    <source>
        <dbReference type="PIRNR" id="PIRNR002889"/>
    </source>
</evidence>
<evidence type="ECO:0000256" key="3">
    <source>
        <dbReference type="ARBA" id="ARBA00014376"/>
    </source>
</evidence>
<dbReference type="Proteomes" id="UP000481964">
    <property type="component" value="Unassembled WGS sequence"/>
</dbReference>
<evidence type="ECO:0000259" key="7">
    <source>
        <dbReference type="Pfam" id="PF00460"/>
    </source>
</evidence>
<dbReference type="Proteomes" id="UP000285844">
    <property type="component" value="Unassembled WGS sequence"/>
</dbReference>
<dbReference type="PANTHER" id="PTHR30435:SF12">
    <property type="entry name" value="FLAGELLAR BASAL BODY ROD PROTEIN FLGB"/>
    <property type="match status" value="1"/>
</dbReference>